<accession>A0ACC0TTH2</accession>
<name>A0ACC0TTH2_9AGAM</name>
<evidence type="ECO:0000313" key="2">
    <source>
        <dbReference type="Proteomes" id="UP001207468"/>
    </source>
</evidence>
<comment type="caution">
    <text evidence="1">The sequence shown here is derived from an EMBL/GenBank/DDBJ whole genome shotgun (WGS) entry which is preliminary data.</text>
</comment>
<dbReference type="Proteomes" id="UP001207468">
    <property type="component" value="Unassembled WGS sequence"/>
</dbReference>
<keyword evidence="2" id="KW-1185">Reference proteome</keyword>
<sequence length="300" mass="34159">MATHTSTGIVFPSVDLQTKVLALMSLQGQYSSTQESYKNELLELDKKYLAYYHSPIFNRRKEIITGSSQPTAHEVEAGVTESRNGDPTGVPLPPTSNKDEPPQVGIPEFWLTALKHTTEIKPTIEKKDEAALKHLTDITFSYLPNPGRGFQLTFSFSKNDFFTNEHLYKTYYYSGYSNYINRAVGCKINWKGRNDLTRTILTEPRNNGRVISKICAAESFFNFFDPSRPPSEEAVNSGIMTPEEFVAIEDRIELDHRIGIDLKDKIIPRAIEYYMGTNMMYPLGEPDSEDKSGDERKRFK</sequence>
<protein>
    <submittedName>
        <fullName evidence="1">Uncharacterized protein</fullName>
    </submittedName>
</protein>
<proteinExistence type="predicted"/>
<organism evidence="1 2">
    <name type="scientific">Russula earlei</name>
    <dbReference type="NCBI Taxonomy" id="71964"/>
    <lineage>
        <taxon>Eukaryota</taxon>
        <taxon>Fungi</taxon>
        <taxon>Dikarya</taxon>
        <taxon>Basidiomycota</taxon>
        <taxon>Agaricomycotina</taxon>
        <taxon>Agaricomycetes</taxon>
        <taxon>Russulales</taxon>
        <taxon>Russulaceae</taxon>
        <taxon>Russula</taxon>
    </lineage>
</organism>
<evidence type="ECO:0000313" key="1">
    <source>
        <dbReference type="EMBL" id="KAI9435022.1"/>
    </source>
</evidence>
<reference evidence="1" key="1">
    <citation type="submission" date="2021-03" db="EMBL/GenBank/DDBJ databases">
        <title>Evolutionary priming and transition to the ectomycorrhizal habit in an iconic lineage of mushroom-forming fungi: is preadaptation a requirement?</title>
        <authorList>
            <consortium name="DOE Joint Genome Institute"/>
            <person name="Looney B.P."/>
            <person name="Miyauchi S."/>
            <person name="Morin E."/>
            <person name="Drula E."/>
            <person name="Courty P.E."/>
            <person name="Chicoki N."/>
            <person name="Fauchery L."/>
            <person name="Kohler A."/>
            <person name="Kuo A."/>
            <person name="LaButti K."/>
            <person name="Pangilinan J."/>
            <person name="Lipzen A."/>
            <person name="Riley R."/>
            <person name="Andreopoulos W."/>
            <person name="He G."/>
            <person name="Johnson J."/>
            <person name="Barry K.W."/>
            <person name="Grigoriev I.V."/>
            <person name="Nagy L."/>
            <person name="Hibbett D."/>
            <person name="Henrissat B."/>
            <person name="Matheny P.B."/>
            <person name="Labbe J."/>
            <person name="Martin A.F."/>
        </authorList>
    </citation>
    <scope>NUCLEOTIDE SEQUENCE</scope>
    <source>
        <strain evidence="1">BPL698</strain>
    </source>
</reference>
<dbReference type="EMBL" id="JAGFNK010001086">
    <property type="protein sequence ID" value="KAI9435022.1"/>
    <property type="molecule type" value="Genomic_DNA"/>
</dbReference>
<gene>
    <name evidence="1" type="ORF">F5148DRAFT_989937</name>
</gene>